<protein>
    <submittedName>
        <fullName evidence="1">Qnr family pentapeptide repeat protein</fullName>
    </submittedName>
</protein>
<dbReference type="PANTHER" id="PTHR14136">
    <property type="entry name" value="BTB_POZ DOMAIN-CONTAINING PROTEIN KCTD9"/>
    <property type="match status" value="1"/>
</dbReference>
<sequence length="232" mass="25981">MSRSTSVNRGDDVQHEMLEQDFFEHDFSGEDLQGLLFRRCRFVRCSFNRADLTDCHFEQCQFVEPGDLLGCDFSYATLINAKFSDCRLNLARFTGARCFGAEFRDSNLQGADFYRASFTNQIGINHYFCSAVISGCNLAYGNLSQVIVEECELTDNRWRGANLTGASLRGSNLSGGEFSPELWGEFDLRGANLTRVDLEGLDPREVALEGVMIDAWQQSQLLAPFGLIVCGE</sequence>
<dbReference type="InterPro" id="IPR051082">
    <property type="entry name" value="Pentapeptide-BTB/POZ_domain"/>
</dbReference>
<gene>
    <name evidence="1" type="primary">qnr</name>
    <name evidence="1" type="ORF">FGA12_02165</name>
</gene>
<dbReference type="Pfam" id="PF13599">
    <property type="entry name" value="Pentapeptide_4"/>
    <property type="match status" value="1"/>
</dbReference>
<proteinExistence type="predicted"/>
<dbReference type="NCBIfam" id="NF033086">
    <property type="entry name" value="penta_rpt_Qnr"/>
    <property type="match status" value="1"/>
</dbReference>
<dbReference type="Gene3D" id="2.160.20.80">
    <property type="entry name" value="E3 ubiquitin-protein ligase SopA"/>
    <property type="match status" value="1"/>
</dbReference>
<reference evidence="1 2" key="1">
    <citation type="submission" date="2019-06" db="EMBL/GenBank/DDBJ databases">
        <title>Complete genome of Shewanella marisflavi ECSMB14101, a mussel settlement-inducing bacterium isolated from East China Sea.</title>
        <authorList>
            <person name="Yang J."/>
            <person name="Liang X."/>
            <person name="Chang R."/>
            <person name="Peng L."/>
        </authorList>
    </citation>
    <scope>NUCLEOTIDE SEQUENCE [LARGE SCALE GENOMIC DNA]</scope>
    <source>
        <strain evidence="1 2">ECSMB14101</strain>
    </source>
</reference>
<dbReference type="Proteomes" id="UP000318758">
    <property type="component" value="Chromosome"/>
</dbReference>
<evidence type="ECO:0000313" key="1">
    <source>
        <dbReference type="EMBL" id="QDF74060.1"/>
    </source>
</evidence>
<accession>A0ABX5WK42</accession>
<dbReference type="InterPro" id="IPR001646">
    <property type="entry name" value="5peptide_repeat"/>
</dbReference>
<dbReference type="EMBL" id="CP041153">
    <property type="protein sequence ID" value="QDF74060.1"/>
    <property type="molecule type" value="Genomic_DNA"/>
</dbReference>
<dbReference type="Pfam" id="PF00805">
    <property type="entry name" value="Pentapeptide"/>
    <property type="match status" value="1"/>
</dbReference>
<dbReference type="SUPFAM" id="SSF141571">
    <property type="entry name" value="Pentapeptide repeat-like"/>
    <property type="match status" value="2"/>
</dbReference>
<name>A0ABX5WK42_9GAMM</name>
<keyword evidence="2" id="KW-1185">Reference proteome</keyword>
<evidence type="ECO:0000313" key="2">
    <source>
        <dbReference type="Proteomes" id="UP000318758"/>
    </source>
</evidence>
<dbReference type="PANTHER" id="PTHR14136:SF17">
    <property type="entry name" value="BTB_POZ DOMAIN-CONTAINING PROTEIN KCTD9"/>
    <property type="match status" value="1"/>
</dbReference>
<organism evidence="1 2">
    <name type="scientific">Shewanella marisflavi</name>
    <dbReference type="NCBI Taxonomy" id="260364"/>
    <lineage>
        <taxon>Bacteria</taxon>
        <taxon>Pseudomonadati</taxon>
        <taxon>Pseudomonadota</taxon>
        <taxon>Gammaproteobacteria</taxon>
        <taxon>Alteromonadales</taxon>
        <taxon>Shewanellaceae</taxon>
        <taxon>Shewanella</taxon>
    </lineage>
</organism>